<evidence type="ECO:0008006" key="3">
    <source>
        <dbReference type="Google" id="ProtNLM"/>
    </source>
</evidence>
<keyword evidence="2" id="KW-1185">Reference proteome</keyword>
<reference evidence="1" key="2">
    <citation type="submission" date="2020-09" db="EMBL/GenBank/DDBJ databases">
        <authorList>
            <person name="Sun Q."/>
            <person name="Zhou Y."/>
        </authorList>
    </citation>
    <scope>NUCLEOTIDE SEQUENCE</scope>
    <source>
        <strain evidence="1">CGMCC 1.16548</strain>
    </source>
</reference>
<sequence length="142" mass="15043">MASAPTTYSVTARVSAPGHAEVDAGTDTLPIDAGWATEPSGHPGPAQLLAAAFAACLVKNLERSGQLLDFHYESARVIVTARRQDAPPKFVEIAYELVITTSESDHRVQLVHRNLQNYGTVYNTLAAVCDVHGTATGVRASA</sequence>
<reference evidence="1" key="1">
    <citation type="journal article" date="2014" name="Int. J. Syst. Evol. Microbiol.">
        <title>Complete genome sequence of Corynebacterium casei LMG S-19264T (=DSM 44701T), isolated from a smear-ripened cheese.</title>
        <authorList>
            <consortium name="US DOE Joint Genome Institute (JGI-PGF)"/>
            <person name="Walter F."/>
            <person name="Albersmeier A."/>
            <person name="Kalinowski J."/>
            <person name="Ruckert C."/>
        </authorList>
    </citation>
    <scope>NUCLEOTIDE SEQUENCE</scope>
    <source>
        <strain evidence="1">CGMCC 1.16548</strain>
    </source>
</reference>
<proteinExistence type="predicted"/>
<dbReference type="Pfam" id="PF02566">
    <property type="entry name" value="OsmC"/>
    <property type="match status" value="1"/>
</dbReference>
<accession>A0A8J3LYM6</accession>
<dbReference type="AlphaFoldDB" id="A0A8J3LYM6"/>
<name>A0A8J3LYM6_9MICO</name>
<dbReference type="EMBL" id="BNAI01000001">
    <property type="protein sequence ID" value="GHF09571.1"/>
    <property type="molecule type" value="Genomic_DNA"/>
</dbReference>
<dbReference type="InterPro" id="IPR036102">
    <property type="entry name" value="OsmC/Ohrsf"/>
</dbReference>
<dbReference type="SUPFAM" id="SSF82784">
    <property type="entry name" value="OsmC-like"/>
    <property type="match status" value="1"/>
</dbReference>
<dbReference type="Gene3D" id="3.30.300.20">
    <property type="match status" value="1"/>
</dbReference>
<protein>
    <recommendedName>
        <fullName evidence="3">OsmC family peroxiredoxin</fullName>
    </recommendedName>
</protein>
<evidence type="ECO:0000313" key="2">
    <source>
        <dbReference type="Proteomes" id="UP000617531"/>
    </source>
</evidence>
<dbReference type="RefSeq" id="WP_191282062.1">
    <property type="nucleotide sequence ID" value="NZ_BNAI01000001.1"/>
</dbReference>
<dbReference type="InterPro" id="IPR003718">
    <property type="entry name" value="OsmC/Ohr_fam"/>
</dbReference>
<organism evidence="1 2">
    <name type="scientific">Pseudolysinimonas yzui</name>
    <dbReference type="NCBI Taxonomy" id="2708254"/>
    <lineage>
        <taxon>Bacteria</taxon>
        <taxon>Bacillati</taxon>
        <taxon>Actinomycetota</taxon>
        <taxon>Actinomycetes</taxon>
        <taxon>Micrococcales</taxon>
        <taxon>Microbacteriaceae</taxon>
        <taxon>Pseudolysinimonas</taxon>
    </lineage>
</organism>
<evidence type="ECO:0000313" key="1">
    <source>
        <dbReference type="EMBL" id="GHF09571.1"/>
    </source>
</evidence>
<dbReference type="InterPro" id="IPR015946">
    <property type="entry name" value="KH_dom-like_a/b"/>
</dbReference>
<comment type="caution">
    <text evidence="1">The sequence shown here is derived from an EMBL/GenBank/DDBJ whole genome shotgun (WGS) entry which is preliminary data.</text>
</comment>
<dbReference type="Proteomes" id="UP000617531">
    <property type="component" value="Unassembled WGS sequence"/>
</dbReference>
<gene>
    <name evidence="1" type="ORF">GCM10011600_08240</name>
</gene>